<dbReference type="InterPro" id="IPR001283">
    <property type="entry name" value="CRISP-related"/>
</dbReference>
<dbReference type="InterPro" id="IPR014044">
    <property type="entry name" value="CAP_dom"/>
</dbReference>
<dbReference type="SMART" id="SM00198">
    <property type="entry name" value="SCP"/>
    <property type="match status" value="1"/>
</dbReference>
<dbReference type="PANTHER" id="PTHR10334">
    <property type="entry name" value="CYSTEINE-RICH SECRETORY PROTEIN-RELATED"/>
    <property type="match status" value="1"/>
</dbReference>
<protein>
    <submittedName>
        <fullName evidence="4">SCP domain-containing protein</fullName>
    </submittedName>
</protein>
<feature type="domain" description="SCP" evidence="3">
    <location>
        <begin position="22"/>
        <end position="166"/>
    </location>
</feature>
<feature type="compositionally biased region" description="Low complexity" evidence="1">
    <location>
        <begin position="195"/>
        <end position="226"/>
    </location>
</feature>
<dbReference type="Gene3D" id="3.40.33.10">
    <property type="entry name" value="CAP"/>
    <property type="match status" value="1"/>
</dbReference>
<evidence type="ECO:0000259" key="3">
    <source>
        <dbReference type="SMART" id="SM00198"/>
    </source>
</evidence>
<feature type="region of interest" description="Disordered" evidence="1">
    <location>
        <begin position="195"/>
        <end position="233"/>
    </location>
</feature>
<organism evidence="4">
    <name type="scientific">Mesocestoides corti</name>
    <name type="common">Flatworm</name>
    <dbReference type="NCBI Taxonomy" id="53468"/>
    <lineage>
        <taxon>Eukaryota</taxon>
        <taxon>Metazoa</taxon>
        <taxon>Spiralia</taxon>
        <taxon>Lophotrochozoa</taxon>
        <taxon>Platyhelminthes</taxon>
        <taxon>Cestoda</taxon>
        <taxon>Eucestoda</taxon>
        <taxon>Cyclophyllidea</taxon>
        <taxon>Mesocestoididae</taxon>
        <taxon>Mesocestoides</taxon>
    </lineage>
</organism>
<proteinExistence type="predicted"/>
<reference evidence="4" key="1">
    <citation type="submission" date="2019-11" db="UniProtKB">
        <authorList>
            <consortium name="WormBaseParasite"/>
        </authorList>
    </citation>
    <scope>IDENTIFICATION</scope>
</reference>
<dbReference type="InterPro" id="IPR035940">
    <property type="entry name" value="CAP_sf"/>
</dbReference>
<sequence length="258" mass="28929">MLKLICLLSLLWWVEADSPMPEQTKQIVDLLTKIREEVNPTASNMMLMEYSDELEVLAKNWLTNCTYPLPNGTDYPDYKDVVDVLKSGVNQADASFDLSAMYESEKNAYNYESNTCTSSCANYRRMVWSTASQVGCYRHFCARSDHWSESKYIMACLYRPVVLDKNERPYKNGTPCSECPFGPDCNHNQCTQKQTTATTPTTSNSTISTMPTSPSSSTGSSKSTSPEQPTTSVSSQLRAISHLIFAIVTLELIINLNR</sequence>
<evidence type="ECO:0000256" key="1">
    <source>
        <dbReference type="SAM" id="MobiDB-lite"/>
    </source>
</evidence>
<name>A0A5K3FSR3_MESCO</name>
<evidence type="ECO:0000256" key="2">
    <source>
        <dbReference type="SAM" id="SignalP"/>
    </source>
</evidence>
<accession>A0A5K3FSR3</accession>
<dbReference type="AlphaFoldDB" id="A0A5K3FSR3"/>
<feature type="signal peptide" evidence="2">
    <location>
        <begin position="1"/>
        <end position="16"/>
    </location>
</feature>
<dbReference type="WBParaSite" id="MCU_011120-RB">
    <property type="protein sequence ID" value="MCU_011120-RB"/>
    <property type="gene ID" value="MCU_011120"/>
</dbReference>
<feature type="chain" id="PRO_5024285001" evidence="2">
    <location>
        <begin position="17"/>
        <end position="258"/>
    </location>
</feature>
<keyword evidence="2" id="KW-0732">Signal</keyword>
<dbReference type="SUPFAM" id="SSF55797">
    <property type="entry name" value="PR-1-like"/>
    <property type="match status" value="1"/>
</dbReference>
<dbReference type="Pfam" id="PF00188">
    <property type="entry name" value="CAP"/>
    <property type="match status" value="1"/>
</dbReference>
<evidence type="ECO:0000313" key="4">
    <source>
        <dbReference type="WBParaSite" id="MCU_011120-RB"/>
    </source>
</evidence>